<feature type="domain" description="Ketopantoate reductase C-terminal" evidence="6">
    <location>
        <begin position="176"/>
        <end position="298"/>
    </location>
</feature>
<evidence type="ECO:0000256" key="4">
    <source>
        <dbReference type="RuleBase" id="RU362068"/>
    </source>
</evidence>
<gene>
    <name evidence="7" type="ORF">GLW07_12150</name>
</gene>
<dbReference type="PANTHER" id="PTHR21708">
    <property type="entry name" value="PROBABLE 2-DEHYDROPANTOATE 2-REDUCTASE"/>
    <property type="match status" value="1"/>
</dbReference>
<dbReference type="Proteomes" id="UP000447833">
    <property type="component" value="Unassembled WGS sequence"/>
</dbReference>
<name>A0A845F035_9BACL</name>
<proteinExistence type="inferred from homology"/>
<dbReference type="GO" id="GO:0008677">
    <property type="term" value="F:2-dehydropantoate 2-reductase activity"/>
    <property type="evidence" value="ECO:0007669"/>
    <property type="project" value="UniProtKB-EC"/>
</dbReference>
<comment type="catalytic activity">
    <reaction evidence="4">
        <text>(R)-pantoate + NADP(+) = 2-dehydropantoate + NADPH + H(+)</text>
        <dbReference type="Rhea" id="RHEA:16233"/>
        <dbReference type="ChEBI" id="CHEBI:11561"/>
        <dbReference type="ChEBI" id="CHEBI:15378"/>
        <dbReference type="ChEBI" id="CHEBI:15980"/>
        <dbReference type="ChEBI" id="CHEBI:57783"/>
        <dbReference type="ChEBI" id="CHEBI:58349"/>
        <dbReference type="EC" id="1.1.1.169"/>
    </reaction>
</comment>
<dbReference type="GO" id="GO:0015940">
    <property type="term" value="P:pantothenate biosynthetic process"/>
    <property type="evidence" value="ECO:0007669"/>
    <property type="project" value="UniProtKB-UniPathway"/>
</dbReference>
<reference evidence="7 8" key="1">
    <citation type="submission" date="2019-11" db="EMBL/GenBank/DDBJ databases">
        <title>Genome sequences of 17 halophilic strains isolated from different environments.</title>
        <authorList>
            <person name="Furrow R.E."/>
        </authorList>
    </citation>
    <scope>NUCLEOTIDE SEQUENCE [LARGE SCALE GENOMIC DNA]</scope>
    <source>
        <strain evidence="7 8">22506_14_FS</strain>
    </source>
</reference>
<keyword evidence="3 4" id="KW-0560">Oxidoreductase</keyword>
<comment type="similarity">
    <text evidence="1 4">Belongs to the ketopantoate reductase family.</text>
</comment>
<keyword evidence="2 4" id="KW-0521">NADP</keyword>
<dbReference type="Gene3D" id="3.40.50.720">
    <property type="entry name" value="NAD(P)-binding Rossmann-like Domain"/>
    <property type="match status" value="1"/>
</dbReference>
<dbReference type="FunFam" id="1.10.1040.10:FF:000017">
    <property type="entry name" value="2-dehydropantoate 2-reductase"/>
    <property type="match status" value="1"/>
</dbReference>
<evidence type="ECO:0000313" key="8">
    <source>
        <dbReference type="Proteomes" id="UP000447833"/>
    </source>
</evidence>
<evidence type="ECO:0000256" key="2">
    <source>
        <dbReference type="ARBA" id="ARBA00022857"/>
    </source>
</evidence>
<dbReference type="InterPro" id="IPR013328">
    <property type="entry name" value="6PGD_dom2"/>
</dbReference>
<dbReference type="InterPro" id="IPR003710">
    <property type="entry name" value="ApbA"/>
</dbReference>
<dbReference type="InterPro" id="IPR036291">
    <property type="entry name" value="NAD(P)-bd_dom_sf"/>
</dbReference>
<dbReference type="SUPFAM" id="SSF48179">
    <property type="entry name" value="6-phosphogluconate dehydrogenase C-terminal domain-like"/>
    <property type="match status" value="1"/>
</dbReference>
<evidence type="ECO:0000256" key="3">
    <source>
        <dbReference type="ARBA" id="ARBA00023002"/>
    </source>
</evidence>
<dbReference type="EC" id="1.1.1.169" evidence="4"/>
<dbReference type="Gene3D" id="1.10.1040.10">
    <property type="entry name" value="N-(1-d-carboxylethyl)-l-norvaline Dehydrogenase, domain 2"/>
    <property type="match status" value="1"/>
</dbReference>
<evidence type="ECO:0000256" key="1">
    <source>
        <dbReference type="ARBA" id="ARBA00007870"/>
    </source>
</evidence>
<dbReference type="SUPFAM" id="SSF51735">
    <property type="entry name" value="NAD(P)-binding Rossmann-fold domains"/>
    <property type="match status" value="1"/>
</dbReference>
<dbReference type="UniPathway" id="UPA00028">
    <property type="reaction ID" value="UER00004"/>
</dbReference>
<protein>
    <recommendedName>
        <fullName evidence="4">2-dehydropantoate 2-reductase</fullName>
        <ecNumber evidence="4">1.1.1.169</ecNumber>
    </recommendedName>
    <alternativeName>
        <fullName evidence="4">Ketopantoate reductase</fullName>
    </alternativeName>
</protein>
<dbReference type="InterPro" id="IPR013332">
    <property type="entry name" value="KPR_N"/>
</dbReference>
<feature type="domain" description="Ketopantoate reductase N-terminal" evidence="5">
    <location>
        <begin position="3"/>
        <end position="150"/>
    </location>
</feature>
<organism evidence="7 8">
    <name type="scientific">Guptibacillus hwajinpoensis</name>
    <dbReference type="NCBI Taxonomy" id="208199"/>
    <lineage>
        <taxon>Bacteria</taxon>
        <taxon>Bacillati</taxon>
        <taxon>Bacillota</taxon>
        <taxon>Bacilli</taxon>
        <taxon>Bacillales</taxon>
        <taxon>Guptibacillaceae</taxon>
        <taxon>Guptibacillus</taxon>
    </lineage>
</organism>
<dbReference type="NCBIfam" id="TIGR00745">
    <property type="entry name" value="apbA_panE"/>
    <property type="match status" value="1"/>
</dbReference>
<keyword evidence="4" id="KW-0566">Pantothenate biosynthesis</keyword>
<dbReference type="InterPro" id="IPR008927">
    <property type="entry name" value="6-PGluconate_DH-like_C_sf"/>
</dbReference>
<dbReference type="InterPro" id="IPR051402">
    <property type="entry name" value="KPR-Related"/>
</dbReference>
<evidence type="ECO:0000259" key="5">
    <source>
        <dbReference type="Pfam" id="PF02558"/>
    </source>
</evidence>
<dbReference type="GO" id="GO:0005737">
    <property type="term" value="C:cytoplasm"/>
    <property type="evidence" value="ECO:0007669"/>
    <property type="project" value="TreeGrafter"/>
</dbReference>
<comment type="caution">
    <text evidence="7">The sequence shown here is derived from an EMBL/GenBank/DDBJ whole genome shotgun (WGS) entry which is preliminary data.</text>
</comment>
<evidence type="ECO:0000259" key="6">
    <source>
        <dbReference type="Pfam" id="PF08546"/>
    </source>
</evidence>
<comment type="function">
    <text evidence="4">Catalyzes the NADPH-dependent reduction of ketopantoate into pantoic acid.</text>
</comment>
<dbReference type="Pfam" id="PF08546">
    <property type="entry name" value="ApbA_C"/>
    <property type="match status" value="1"/>
</dbReference>
<dbReference type="Pfam" id="PF02558">
    <property type="entry name" value="ApbA"/>
    <property type="match status" value="1"/>
</dbReference>
<dbReference type="PANTHER" id="PTHR21708:SF26">
    <property type="entry name" value="2-DEHYDROPANTOATE 2-REDUCTASE"/>
    <property type="match status" value="1"/>
</dbReference>
<dbReference type="AlphaFoldDB" id="A0A845F035"/>
<dbReference type="RefSeq" id="WP_160919548.1">
    <property type="nucleotide sequence ID" value="NZ_WMEY01000003.1"/>
</dbReference>
<evidence type="ECO:0000313" key="7">
    <source>
        <dbReference type="EMBL" id="MYL64104.1"/>
    </source>
</evidence>
<accession>A0A845F035</accession>
<dbReference type="EMBL" id="WMEY01000003">
    <property type="protein sequence ID" value="MYL64104.1"/>
    <property type="molecule type" value="Genomic_DNA"/>
</dbReference>
<dbReference type="InterPro" id="IPR013752">
    <property type="entry name" value="KPA_reductase"/>
</dbReference>
<comment type="pathway">
    <text evidence="4">Cofactor biosynthesis; (R)-pantothenate biosynthesis; (R)-pantoate from 3-methyl-2-oxobutanoate: step 2/2.</text>
</comment>
<sequence length="304" mass="33459">MKIGIAGTGAVGGYIGGMLAIANHEVVFLSRGPNLLRMQERGLKIKSPVDEVIIHKEFTHSLDTFSDVDLIILSVKSNDTINMARQLRQNISSSTPVLIMQNGVSNEEIAMEYFDPTCLYTAAVYLTSRMSEPGIIEMAGKPRLTIGSLDSGHVDEAKSLTHLFNEAGIQSKTSFNIMRAKWKKLLWNVTFNPLSAYAGVTVGQITNQPELRGIAESALVEGMKIASLKGFSFQDELINQIFIGAKKADNHYTSMLQDRLSGKQLEIESICGYFLKEATKRGVSIPVIQSLYNNLATLEKKALR</sequence>